<dbReference type="Proteomes" id="UP000193685">
    <property type="component" value="Unassembled WGS sequence"/>
</dbReference>
<keyword evidence="13" id="KW-1185">Reference proteome</keyword>
<protein>
    <recommendedName>
        <fullName evidence="2">non-specific serine/threonine protein kinase</fullName>
        <ecNumber evidence="2">2.7.11.1</ecNumber>
    </recommendedName>
</protein>
<evidence type="ECO:0000256" key="4">
    <source>
        <dbReference type="ARBA" id="ARBA00022679"/>
    </source>
</evidence>
<dbReference type="InterPro" id="IPR022495">
    <property type="entry name" value="Bud32"/>
</dbReference>
<dbReference type="RefSeq" id="XP_040727085.1">
    <property type="nucleotide sequence ID" value="XM_040872121.1"/>
</dbReference>
<accession>A0A1Y2FNR7</accession>
<comment type="similarity">
    <text evidence="1">Belongs to the protein kinase superfamily. BUD32 family.</text>
</comment>
<keyword evidence="5" id="KW-0819">tRNA processing</keyword>
<reference evidence="12 13" key="1">
    <citation type="submission" date="2016-07" db="EMBL/GenBank/DDBJ databases">
        <title>Pervasive Adenine N6-methylation of Active Genes in Fungi.</title>
        <authorList>
            <consortium name="DOE Joint Genome Institute"/>
            <person name="Mondo S.J."/>
            <person name="Dannebaum R.O."/>
            <person name="Kuo R.C."/>
            <person name="Labutti K."/>
            <person name="Haridas S."/>
            <person name="Kuo A."/>
            <person name="Salamov A."/>
            <person name="Ahrendt S.R."/>
            <person name="Lipzen A."/>
            <person name="Sullivan W."/>
            <person name="Andreopoulos W.B."/>
            <person name="Clum A."/>
            <person name="Lindquist E."/>
            <person name="Daum C."/>
            <person name="Ramamoorthy G.K."/>
            <person name="Gryganskyi A."/>
            <person name="Culley D."/>
            <person name="Magnuson J.K."/>
            <person name="James T.Y."/>
            <person name="O'Malley M.A."/>
            <person name="Stajich J.E."/>
            <person name="Spatafora J.W."/>
            <person name="Visel A."/>
            <person name="Grigoriev I.V."/>
        </authorList>
    </citation>
    <scope>NUCLEOTIDE SEQUENCE [LARGE SCALE GENOMIC DNA]</scope>
    <source>
        <strain evidence="12 13">12-1054</strain>
    </source>
</reference>
<dbReference type="InterPro" id="IPR000719">
    <property type="entry name" value="Prot_kinase_dom"/>
</dbReference>
<keyword evidence="3 12" id="KW-0723">Serine/threonine-protein kinase</keyword>
<keyword evidence="4" id="KW-0808">Transferase</keyword>
<comment type="catalytic activity">
    <reaction evidence="10">
        <text>L-seryl-[protein] + ATP = O-phospho-L-seryl-[protein] + ADP + H(+)</text>
        <dbReference type="Rhea" id="RHEA:17989"/>
        <dbReference type="Rhea" id="RHEA-COMP:9863"/>
        <dbReference type="Rhea" id="RHEA-COMP:11604"/>
        <dbReference type="ChEBI" id="CHEBI:15378"/>
        <dbReference type="ChEBI" id="CHEBI:29999"/>
        <dbReference type="ChEBI" id="CHEBI:30616"/>
        <dbReference type="ChEBI" id="CHEBI:83421"/>
        <dbReference type="ChEBI" id="CHEBI:456216"/>
        <dbReference type="EC" id="2.7.11.1"/>
    </reaction>
</comment>
<evidence type="ECO:0000256" key="1">
    <source>
        <dbReference type="ARBA" id="ARBA00010630"/>
    </source>
</evidence>
<dbReference type="PANTHER" id="PTHR12209:SF0">
    <property type="entry name" value="EKC_KEOPS COMPLEX SUBUNIT TP53RK"/>
    <property type="match status" value="1"/>
</dbReference>
<dbReference type="Gene3D" id="3.30.200.20">
    <property type="entry name" value="Phosphorylase Kinase, domain 1"/>
    <property type="match status" value="1"/>
</dbReference>
<proteinExistence type="inferred from homology"/>
<evidence type="ECO:0000256" key="6">
    <source>
        <dbReference type="ARBA" id="ARBA00022741"/>
    </source>
</evidence>
<dbReference type="OrthoDB" id="3399at2759"/>
<dbReference type="GO" id="GO:0005829">
    <property type="term" value="C:cytosol"/>
    <property type="evidence" value="ECO:0007669"/>
    <property type="project" value="TreeGrafter"/>
</dbReference>
<evidence type="ECO:0000256" key="8">
    <source>
        <dbReference type="ARBA" id="ARBA00022840"/>
    </source>
</evidence>
<evidence type="ECO:0000256" key="9">
    <source>
        <dbReference type="ARBA" id="ARBA00047899"/>
    </source>
</evidence>
<evidence type="ECO:0000256" key="2">
    <source>
        <dbReference type="ARBA" id="ARBA00012513"/>
    </source>
</evidence>
<dbReference type="Gene3D" id="1.10.510.10">
    <property type="entry name" value="Transferase(Phosphotransferase) domain 1"/>
    <property type="match status" value="1"/>
</dbReference>
<dbReference type="GeneID" id="63788720"/>
<evidence type="ECO:0000256" key="10">
    <source>
        <dbReference type="ARBA" id="ARBA00048679"/>
    </source>
</evidence>
<dbReference type="AlphaFoldDB" id="A0A1Y2FNR7"/>
<comment type="catalytic activity">
    <reaction evidence="9">
        <text>L-threonyl-[protein] + ATP = O-phospho-L-threonyl-[protein] + ADP + H(+)</text>
        <dbReference type="Rhea" id="RHEA:46608"/>
        <dbReference type="Rhea" id="RHEA-COMP:11060"/>
        <dbReference type="Rhea" id="RHEA-COMP:11605"/>
        <dbReference type="ChEBI" id="CHEBI:15378"/>
        <dbReference type="ChEBI" id="CHEBI:30013"/>
        <dbReference type="ChEBI" id="CHEBI:30616"/>
        <dbReference type="ChEBI" id="CHEBI:61977"/>
        <dbReference type="ChEBI" id="CHEBI:456216"/>
        <dbReference type="EC" id="2.7.11.1"/>
    </reaction>
</comment>
<dbReference type="Pfam" id="PF06293">
    <property type="entry name" value="Kdo"/>
    <property type="match status" value="1"/>
</dbReference>
<dbReference type="NCBIfam" id="TIGR03724">
    <property type="entry name" value="arch_bud32"/>
    <property type="match status" value="1"/>
</dbReference>
<dbReference type="GO" id="GO:0004674">
    <property type="term" value="F:protein serine/threonine kinase activity"/>
    <property type="evidence" value="ECO:0007669"/>
    <property type="project" value="UniProtKB-KW"/>
</dbReference>
<organism evidence="12 13">
    <name type="scientific">Protomyces lactucae-debilis</name>
    <dbReference type="NCBI Taxonomy" id="2754530"/>
    <lineage>
        <taxon>Eukaryota</taxon>
        <taxon>Fungi</taxon>
        <taxon>Dikarya</taxon>
        <taxon>Ascomycota</taxon>
        <taxon>Taphrinomycotina</taxon>
        <taxon>Taphrinomycetes</taxon>
        <taxon>Taphrinales</taxon>
        <taxon>Protomycetaceae</taxon>
        <taxon>Protomyces</taxon>
    </lineage>
</organism>
<dbReference type="InterPro" id="IPR011009">
    <property type="entry name" value="Kinase-like_dom_sf"/>
</dbReference>
<sequence length="235" mass="26487">MASAQQEEILIKQGAEALAYRTLYNDKVALRKHRPKKTWRHPTLDKRLTRHRIRSEARILALCKERGMAVPELYHTNERTSDLWMEFVEGLSVRDLVIQATMAKDEHEEALKAMMARIGVAIASLHNENLVHGDLTTSNLMCRQPAGAEIDQVAAMLQGEVVMIDFGLGATSLNIEDKAVDLYVLERAFNSTHPNSESLFAAVLEAYSTHQVKSVDVLKRLAEVRLRGRKRSMLG</sequence>
<evidence type="ECO:0000313" key="12">
    <source>
        <dbReference type="EMBL" id="ORY85603.1"/>
    </source>
</evidence>
<dbReference type="GO" id="GO:0005524">
    <property type="term" value="F:ATP binding"/>
    <property type="evidence" value="ECO:0007669"/>
    <property type="project" value="UniProtKB-KW"/>
</dbReference>
<evidence type="ECO:0000313" key="13">
    <source>
        <dbReference type="Proteomes" id="UP000193685"/>
    </source>
</evidence>
<dbReference type="GO" id="GO:0005634">
    <property type="term" value="C:nucleus"/>
    <property type="evidence" value="ECO:0007669"/>
    <property type="project" value="TreeGrafter"/>
</dbReference>
<dbReference type="PANTHER" id="PTHR12209">
    <property type="entry name" value="NON-SPECIFIC SERINE/THREONINE PROTEIN KINASE"/>
    <property type="match status" value="1"/>
</dbReference>
<evidence type="ECO:0000256" key="7">
    <source>
        <dbReference type="ARBA" id="ARBA00022777"/>
    </source>
</evidence>
<keyword evidence="8" id="KW-0067">ATP-binding</keyword>
<name>A0A1Y2FNR7_PROLT</name>
<dbReference type="OMA" id="HKLYMEY"/>
<keyword evidence="6" id="KW-0547">Nucleotide-binding</keyword>
<gene>
    <name evidence="12" type="ORF">BCR37DRAFT_407576</name>
</gene>
<dbReference type="STRING" id="56484.A0A1Y2FNR7"/>
<dbReference type="FunFam" id="1.10.510.10:FF:000323">
    <property type="entry name" value="TP53-regulating kinase, putative"/>
    <property type="match status" value="1"/>
</dbReference>
<evidence type="ECO:0000256" key="3">
    <source>
        <dbReference type="ARBA" id="ARBA00022527"/>
    </source>
</evidence>
<dbReference type="EMBL" id="MCFI01000004">
    <property type="protein sequence ID" value="ORY85603.1"/>
    <property type="molecule type" value="Genomic_DNA"/>
</dbReference>
<dbReference type="SUPFAM" id="SSF56112">
    <property type="entry name" value="Protein kinase-like (PK-like)"/>
    <property type="match status" value="1"/>
</dbReference>
<comment type="caution">
    <text evidence="12">The sequence shown here is derived from an EMBL/GenBank/DDBJ whole genome shotgun (WGS) entry which is preliminary data.</text>
</comment>
<dbReference type="GO" id="GO:0008033">
    <property type="term" value="P:tRNA processing"/>
    <property type="evidence" value="ECO:0007669"/>
    <property type="project" value="UniProtKB-KW"/>
</dbReference>
<dbReference type="SMART" id="SM00220">
    <property type="entry name" value="S_TKc"/>
    <property type="match status" value="1"/>
</dbReference>
<dbReference type="EC" id="2.7.11.1" evidence="2"/>
<evidence type="ECO:0000259" key="11">
    <source>
        <dbReference type="PROSITE" id="PS50011"/>
    </source>
</evidence>
<dbReference type="GO" id="GO:0070525">
    <property type="term" value="P:tRNA threonylcarbamoyladenosine metabolic process"/>
    <property type="evidence" value="ECO:0007669"/>
    <property type="project" value="TreeGrafter"/>
</dbReference>
<evidence type="ECO:0000256" key="5">
    <source>
        <dbReference type="ARBA" id="ARBA00022694"/>
    </source>
</evidence>
<feature type="domain" description="Protein kinase" evidence="11">
    <location>
        <begin position="5"/>
        <end position="235"/>
    </location>
</feature>
<keyword evidence="7 12" id="KW-0418">Kinase</keyword>
<dbReference type="GO" id="GO:0000408">
    <property type="term" value="C:EKC/KEOPS complex"/>
    <property type="evidence" value="ECO:0007669"/>
    <property type="project" value="TreeGrafter"/>
</dbReference>
<dbReference type="PROSITE" id="PS50011">
    <property type="entry name" value="PROTEIN_KINASE_DOM"/>
    <property type="match status" value="1"/>
</dbReference>